<evidence type="ECO:0000256" key="1">
    <source>
        <dbReference type="SAM" id="MobiDB-lite"/>
    </source>
</evidence>
<dbReference type="RefSeq" id="WP_130477351.1">
    <property type="nucleotide sequence ID" value="NZ_SFCC01000011.1"/>
</dbReference>
<accession>A0A4Q7J484</accession>
<gene>
    <name evidence="3" type="ORF">EWH70_21855</name>
</gene>
<dbReference type="AlphaFoldDB" id="A0A4Q7J484"/>
<organism evidence="3 4">
    <name type="scientific">Amycolatopsis suaedae</name>
    <dbReference type="NCBI Taxonomy" id="2510978"/>
    <lineage>
        <taxon>Bacteria</taxon>
        <taxon>Bacillati</taxon>
        <taxon>Actinomycetota</taxon>
        <taxon>Actinomycetes</taxon>
        <taxon>Pseudonocardiales</taxon>
        <taxon>Pseudonocardiaceae</taxon>
        <taxon>Amycolatopsis</taxon>
    </lineage>
</organism>
<feature type="compositionally biased region" description="Low complexity" evidence="1">
    <location>
        <begin position="67"/>
        <end position="93"/>
    </location>
</feature>
<keyword evidence="2" id="KW-0812">Transmembrane</keyword>
<feature type="transmembrane region" description="Helical" evidence="2">
    <location>
        <begin position="144"/>
        <end position="166"/>
    </location>
</feature>
<evidence type="ECO:0000313" key="4">
    <source>
        <dbReference type="Proteomes" id="UP000292003"/>
    </source>
</evidence>
<comment type="caution">
    <text evidence="3">The sequence shown here is derived from an EMBL/GenBank/DDBJ whole genome shotgun (WGS) entry which is preliminary data.</text>
</comment>
<evidence type="ECO:0000256" key="2">
    <source>
        <dbReference type="SAM" id="Phobius"/>
    </source>
</evidence>
<keyword evidence="4" id="KW-1185">Reference proteome</keyword>
<dbReference type="OrthoDB" id="3616706at2"/>
<evidence type="ECO:0000313" key="3">
    <source>
        <dbReference type="EMBL" id="RZQ61618.1"/>
    </source>
</evidence>
<dbReference type="Proteomes" id="UP000292003">
    <property type="component" value="Unassembled WGS sequence"/>
</dbReference>
<feature type="region of interest" description="Disordered" evidence="1">
    <location>
        <begin position="1"/>
        <end position="111"/>
    </location>
</feature>
<keyword evidence="2" id="KW-0472">Membrane</keyword>
<reference evidence="3 4" key="1">
    <citation type="submission" date="2019-02" db="EMBL/GenBank/DDBJ databases">
        <title>Draft genome sequence of Amycolatopsis sp. 8-3EHSu isolated from roots of Suaeda maritima.</title>
        <authorList>
            <person name="Duangmal K."/>
            <person name="Chantavorakit T."/>
        </authorList>
    </citation>
    <scope>NUCLEOTIDE SEQUENCE [LARGE SCALE GENOMIC DNA]</scope>
    <source>
        <strain evidence="3 4">8-3EHSu</strain>
    </source>
</reference>
<dbReference type="EMBL" id="SFCC01000011">
    <property type="protein sequence ID" value="RZQ61618.1"/>
    <property type="molecule type" value="Genomic_DNA"/>
</dbReference>
<proteinExistence type="predicted"/>
<sequence>MNPANDDALFSGDGTQAPAPPRTFGDPLAGLVTTAPAAPGEDILGPPRAKPVQPVEPDSDVVREMVRAAMGEAGEAPAEAGEQAEEPAAATPAQAPPPVPPVEVPRQRTWPVKAPQLRKVRRKFREEGSAGVVRPKPSSGMAGMIVALVLIAVFVIVAIQLVSSLINGLSDMFN</sequence>
<feature type="compositionally biased region" description="Pro residues" evidence="1">
    <location>
        <begin position="94"/>
        <end position="103"/>
    </location>
</feature>
<name>A0A4Q7J484_9PSEU</name>
<keyword evidence="2" id="KW-1133">Transmembrane helix</keyword>
<protein>
    <submittedName>
        <fullName evidence="3">Uncharacterized protein</fullName>
    </submittedName>
</protein>